<protein>
    <recommendedName>
        <fullName evidence="11">Phosphatidylserine decarboxylase proenzyme</fullName>
        <ecNumber evidence="11">4.1.1.65</ecNumber>
    </recommendedName>
    <component>
        <recommendedName>
            <fullName evidence="11">Phosphatidylserine decarboxylase alpha chain</fullName>
        </recommendedName>
    </component>
    <component>
        <recommendedName>
            <fullName evidence="11">Phosphatidylserine decarboxylase beta chain</fullName>
        </recommendedName>
    </component>
</protein>
<dbReference type="Pfam" id="PF02666">
    <property type="entry name" value="PS_Dcarbxylase"/>
    <property type="match status" value="1"/>
</dbReference>
<dbReference type="InterPro" id="IPR033175">
    <property type="entry name" value="PSD-A"/>
</dbReference>
<comment type="catalytic activity">
    <reaction evidence="11">
        <text>a 1,2-diacyl-sn-glycero-3-phospho-L-serine + H(+) = a 1,2-diacyl-sn-glycero-3-phosphoethanolamine + CO2</text>
        <dbReference type="Rhea" id="RHEA:20828"/>
        <dbReference type="ChEBI" id="CHEBI:15378"/>
        <dbReference type="ChEBI" id="CHEBI:16526"/>
        <dbReference type="ChEBI" id="CHEBI:57262"/>
        <dbReference type="ChEBI" id="CHEBI:64612"/>
        <dbReference type="EC" id="4.1.1.65"/>
    </reaction>
</comment>
<reference evidence="13" key="1">
    <citation type="journal article" date="2020" name="mSystems">
        <title>Genome- and Community-Level Interaction Insights into Carbon Utilization and Element Cycling Functions of Hydrothermarchaeota in Hydrothermal Sediment.</title>
        <authorList>
            <person name="Zhou Z."/>
            <person name="Liu Y."/>
            <person name="Xu W."/>
            <person name="Pan J."/>
            <person name="Luo Z.H."/>
            <person name="Li M."/>
        </authorList>
    </citation>
    <scope>NUCLEOTIDE SEQUENCE [LARGE SCALE GENOMIC DNA]</scope>
    <source>
        <strain evidence="13">SpSt-902</strain>
    </source>
</reference>
<keyword evidence="4 11" id="KW-0443">Lipid metabolism</keyword>
<evidence type="ECO:0000313" key="13">
    <source>
        <dbReference type="EMBL" id="HFT93546.1"/>
    </source>
</evidence>
<evidence type="ECO:0000256" key="9">
    <source>
        <dbReference type="ARBA" id="ARBA00023264"/>
    </source>
</evidence>
<feature type="chain" id="PRO_5028548880" description="Phosphatidylserine decarboxylase beta chain" evidence="11">
    <location>
        <begin position="1"/>
        <end position="178"/>
    </location>
</feature>
<comment type="PTM">
    <text evidence="11">Is synthesized initially as an inactive proenzyme. Formation of the active enzyme involves a self-maturation process in which the active site pyruvoyl group is generated from an internal serine residue via an autocatalytic post-translational modification. Two non-identical subunits are generated from the proenzyme in this reaction, and the pyruvate is formed at the N-terminus of the alpha chain, which is derived from the carboxyl end of the proenzyme. The post-translation cleavage follows an unusual pathway, termed non-hydrolytic serinolysis, in which the side chain hydroxyl group of the serine supplies its oxygen atom to form the C-terminus of the beta chain, while the remainder of the serine residue undergoes an oxidative deamination to produce ammonia and the pyruvoyl prosthetic group on the alpha chain.</text>
</comment>
<evidence type="ECO:0000256" key="6">
    <source>
        <dbReference type="ARBA" id="ARBA00023145"/>
    </source>
</evidence>
<feature type="transmembrane region" description="Helical" evidence="12">
    <location>
        <begin position="17"/>
        <end position="50"/>
    </location>
</feature>
<keyword evidence="9 11" id="KW-1208">Phospholipid metabolism</keyword>
<dbReference type="EMBL" id="DTMM01000124">
    <property type="protein sequence ID" value="HFT93546.1"/>
    <property type="molecule type" value="Genomic_DNA"/>
</dbReference>
<evidence type="ECO:0000256" key="5">
    <source>
        <dbReference type="ARBA" id="ARBA00023136"/>
    </source>
</evidence>
<name>A0A7C3LSW3_9BACT</name>
<comment type="subcellular location">
    <subcellularLocation>
        <location evidence="11">Cell membrane</location>
        <topology evidence="11">Peripheral membrane protein</topology>
    </subcellularLocation>
</comment>
<evidence type="ECO:0000256" key="4">
    <source>
        <dbReference type="ARBA" id="ARBA00023098"/>
    </source>
</evidence>
<keyword evidence="8 11" id="KW-0456">Lyase</keyword>
<comment type="subunit">
    <text evidence="11">Heterodimer of a large membrane-associated beta subunit and a small pyruvoyl-containing alpha subunit.</text>
</comment>
<keyword evidence="5 11" id="KW-0472">Membrane</keyword>
<evidence type="ECO:0000256" key="12">
    <source>
        <dbReference type="SAM" id="Phobius"/>
    </source>
</evidence>
<feature type="modified residue" description="Pyruvic acid (Ser); by autocatalysis" evidence="11">
    <location>
        <position position="179"/>
    </location>
</feature>
<comment type="similarity">
    <text evidence="11">Belongs to the phosphatidylserine decarboxylase family. PSD-A subfamily.</text>
</comment>
<dbReference type="GO" id="GO:0005886">
    <property type="term" value="C:plasma membrane"/>
    <property type="evidence" value="ECO:0007669"/>
    <property type="project" value="UniProtKB-SubCell"/>
</dbReference>
<dbReference type="NCBIfam" id="NF003678">
    <property type="entry name" value="PRK05305.1-2"/>
    <property type="match status" value="1"/>
</dbReference>
<gene>
    <name evidence="11" type="primary">psd</name>
    <name evidence="13" type="ORF">ENX03_06360</name>
</gene>
<evidence type="ECO:0000256" key="8">
    <source>
        <dbReference type="ARBA" id="ARBA00023239"/>
    </source>
</evidence>
<feature type="active site" description="Schiff-base intermediate with substrate; via pyruvic acid" evidence="11">
    <location>
        <position position="179"/>
    </location>
</feature>
<dbReference type="PANTHER" id="PTHR35809:SF1">
    <property type="entry name" value="ARCHAETIDYLSERINE DECARBOXYLASE PROENZYME-RELATED"/>
    <property type="match status" value="1"/>
</dbReference>
<dbReference type="PANTHER" id="PTHR35809">
    <property type="entry name" value="ARCHAETIDYLSERINE DECARBOXYLASE PROENZYME-RELATED"/>
    <property type="match status" value="1"/>
</dbReference>
<keyword evidence="1 11" id="KW-1003">Cell membrane</keyword>
<keyword evidence="12" id="KW-1133">Transmembrane helix</keyword>
<keyword evidence="3 11" id="KW-0210">Decarboxylase</keyword>
<feature type="chain" id="PRO_5028548879" description="Phosphatidylserine decarboxylase alpha chain" evidence="11">
    <location>
        <begin position="179"/>
        <end position="215"/>
    </location>
</feature>
<comment type="cofactor">
    <cofactor evidence="11">
        <name>pyruvate</name>
        <dbReference type="ChEBI" id="CHEBI:15361"/>
    </cofactor>
    <text evidence="11">Binds 1 pyruvoyl group covalently per subunit.</text>
</comment>
<dbReference type="UniPathway" id="UPA00558">
    <property type="reaction ID" value="UER00616"/>
</dbReference>
<comment type="caution">
    <text evidence="13">The sequence shown here is derived from an EMBL/GenBank/DDBJ whole genome shotgun (WGS) entry which is preliminary data.</text>
</comment>
<proteinExistence type="inferred from homology"/>
<dbReference type="NCBIfam" id="NF003685">
    <property type="entry name" value="PRK05305.2-5"/>
    <property type="match status" value="1"/>
</dbReference>
<keyword evidence="6 11" id="KW-0865">Zymogen</keyword>
<dbReference type="InterPro" id="IPR003817">
    <property type="entry name" value="PS_Dcarbxylase"/>
</dbReference>
<evidence type="ECO:0000256" key="2">
    <source>
        <dbReference type="ARBA" id="ARBA00022516"/>
    </source>
</evidence>
<evidence type="ECO:0000256" key="10">
    <source>
        <dbReference type="ARBA" id="ARBA00023317"/>
    </source>
</evidence>
<sequence length="215" mass="23855">MSENHFRTPVAREGVPFIALALIVFILCLYFLGSWGWVAVLFPLFVLNFFRNPDRMVPSREGVIVAPADGKIVKAQKDPDTGRWKVSIFMNVFDVHLNRVPVTGIVRKASYIPGKFLNADLDKASEHNERNTLVLETDNGREVAITQVAGLVARRIVCYAEASDRLKAGTIFGLIRFGSRVDLDLPEETVLSVRMGDRVKGGESILGSLPSEQRA</sequence>
<organism evidence="13">
    <name type="scientific">Leptospirillum ferriphilum</name>
    <dbReference type="NCBI Taxonomy" id="178606"/>
    <lineage>
        <taxon>Bacteria</taxon>
        <taxon>Pseudomonadati</taxon>
        <taxon>Nitrospirota</taxon>
        <taxon>Nitrospiria</taxon>
        <taxon>Nitrospirales</taxon>
        <taxon>Nitrospiraceae</taxon>
        <taxon>Leptospirillum</taxon>
    </lineage>
</organism>
<evidence type="ECO:0000256" key="11">
    <source>
        <dbReference type="HAMAP-Rule" id="MF_00664"/>
    </source>
</evidence>
<evidence type="ECO:0000256" key="1">
    <source>
        <dbReference type="ARBA" id="ARBA00022475"/>
    </source>
</evidence>
<dbReference type="EC" id="4.1.1.65" evidence="11"/>
<keyword evidence="7 11" id="KW-0594">Phospholipid biosynthesis</keyword>
<dbReference type="GO" id="GO:0004609">
    <property type="term" value="F:phosphatidylserine decarboxylase activity"/>
    <property type="evidence" value="ECO:0007669"/>
    <property type="project" value="UniProtKB-UniRule"/>
</dbReference>
<dbReference type="AlphaFoldDB" id="A0A7C3LSW3"/>
<keyword evidence="2 11" id="KW-0444">Lipid biosynthesis</keyword>
<comment type="pathway">
    <text evidence="11">Phospholipid metabolism; phosphatidylethanolamine biosynthesis; phosphatidylethanolamine from CDP-diacylglycerol: step 2/2.</text>
</comment>
<evidence type="ECO:0000256" key="7">
    <source>
        <dbReference type="ARBA" id="ARBA00023209"/>
    </source>
</evidence>
<feature type="site" description="Cleavage (non-hydrolytic); by autocatalysis" evidence="11">
    <location>
        <begin position="178"/>
        <end position="179"/>
    </location>
</feature>
<comment type="function">
    <text evidence="11">Catalyzes the formation of phosphatidylethanolamine (PtdEtn) from phosphatidylserine (PtdSer).</text>
</comment>
<keyword evidence="10 11" id="KW-0670">Pyruvate</keyword>
<dbReference type="GO" id="GO:0006646">
    <property type="term" value="P:phosphatidylethanolamine biosynthetic process"/>
    <property type="evidence" value="ECO:0007669"/>
    <property type="project" value="UniProtKB-UniRule"/>
</dbReference>
<keyword evidence="12" id="KW-0812">Transmembrane</keyword>
<evidence type="ECO:0000256" key="3">
    <source>
        <dbReference type="ARBA" id="ARBA00022793"/>
    </source>
</evidence>
<accession>A0A7C3LSW3</accession>
<dbReference type="HAMAP" id="MF_00664">
    <property type="entry name" value="PS_decarb_PSD_A"/>
    <property type="match status" value="1"/>
</dbReference>